<feature type="transmembrane region" description="Helical" evidence="3">
    <location>
        <begin position="148"/>
        <end position="169"/>
    </location>
</feature>
<feature type="transmembrane region" description="Helical" evidence="3">
    <location>
        <begin position="94"/>
        <end position="111"/>
    </location>
</feature>
<keyword evidence="3" id="KW-1133">Transmembrane helix</keyword>
<dbReference type="SUPFAM" id="SSF55073">
    <property type="entry name" value="Nucleotide cyclase"/>
    <property type="match status" value="1"/>
</dbReference>
<proteinExistence type="predicted"/>
<dbReference type="NCBIfam" id="TIGR00254">
    <property type="entry name" value="GGDEF"/>
    <property type="match status" value="1"/>
</dbReference>
<feature type="transmembrane region" description="Helical" evidence="3">
    <location>
        <begin position="6"/>
        <end position="28"/>
    </location>
</feature>
<name>A0ABV7I3T7_9HYPH</name>
<evidence type="ECO:0000313" key="6">
    <source>
        <dbReference type="Proteomes" id="UP001595647"/>
    </source>
</evidence>
<dbReference type="RefSeq" id="WP_182304493.1">
    <property type="nucleotide sequence ID" value="NZ_CP059896.1"/>
</dbReference>
<feature type="domain" description="GGDEF" evidence="4">
    <location>
        <begin position="246"/>
        <end position="379"/>
    </location>
</feature>
<dbReference type="EMBL" id="JBHRTG010000019">
    <property type="protein sequence ID" value="MFC3165294.1"/>
    <property type="molecule type" value="Genomic_DNA"/>
</dbReference>
<dbReference type="EC" id="2.7.7.65" evidence="1"/>
<dbReference type="Pfam" id="PF00990">
    <property type="entry name" value="GGDEF"/>
    <property type="match status" value="1"/>
</dbReference>
<evidence type="ECO:0000313" key="5">
    <source>
        <dbReference type="EMBL" id="MFC3165294.1"/>
    </source>
</evidence>
<accession>A0ABV7I3T7</accession>
<keyword evidence="3" id="KW-0472">Membrane</keyword>
<dbReference type="CDD" id="cd01949">
    <property type="entry name" value="GGDEF"/>
    <property type="match status" value="1"/>
</dbReference>
<keyword evidence="3" id="KW-0812">Transmembrane</keyword>
<feature type="transmembrane region" description="Helical" evidence="3">
    <location>
        <begin position="117"/>
        <end position="136"/>
    </location>
</feature>
<dbReference type="InterPro" id="IPR000160">
    <property type="entry name" value="GGDEF_dom"/>
</dbReference>
<evidence type="ECO:0000256" key="1">
    <source>
        <dbReference type="ARBA" id="ARBA00012528"/>
    </source>
</evidence>
<dbReference type="PANTHER" id="PTHR45138:SF9">
    <property type="entry name" value="DIGUANYLATE CYCLASE DGCM-RELATED"/>
    <property type="match status" value="1"/>
</dbReference>
<evidence type="ECO:0000256" key="2">
    <source>
        <dbReference type="ARBA" id="ARBA00034247"/>
    </source>
</evidence>
<evidence type="ECO:0000259" key="4">
    <source>
        <dbReference type="PROSITE" id="PS50887"/>
    </source>
</evidence>
<dbReference type="PANTHER" id="PTHR45138">
    <property type="entry name" value="REGULATORY COMPONENTS OF SENSORY TRANSDUCTION SYSTEM"/>
    <property type="match status" value="1"/>
</dbReference>
<evidence type="ECO:0000256" key="3">
    <source>
        <dbReference type="SAM" id="Phobius"/>
    </source>
</evidence>
<comment type="caution">
    <text evidence="5">The sequence shown here is derived from an EMBL/GenBank/DDBJ whole genome shotgun (WGS) entry which is preliminary data.</text>
</comment>
<organism evidence="5 6">
    <name type="scientific">Ciceribacter thiooxidans</name>
    <dbReference type="NCBI Taxonomy" id="1969821"/>
    <lineage>
        <taxon>Bacteria</taxon>
        <taxon>Pseudomonadati</taxon>
        <taxon>Pseudomonadota</taxon>
        <taxon>Alphaproteobacteria</taxon>
        <taxon>Hyphomicrobiales</taxon>
        <taxon>Rhizobiaceae</taxon>
        <taxon>Ciceribacter</taxon>
    </lineage>
</organism>
<feature type="transmembrane region" description="Helical" evidence="3">
    <location>
        <begin position="64"/>
        <end position="82"/>
    </location>
</feature>
<dbReference type="PROSITE" id="PS50887">
    <property type="entry name" value="GGDEF"/>
    <property type="match status" value="1"/>
</dbReference>
<reference evidence="6" key="1">
    <citation type="journal article" date="2019" name="Int. J. Syst. Evol. Microbiol.">
        <title>The Global Catalogue of Microorganisms (GCM) 10K type strain sequencing project: providing services to taxonomists for standard genome sequencing and annotation.</title>
        <authorList>
            <consortium name="The Broad Institute Genomics Platform"/>
            <consortium name="The Broad Institute Genome Sequencing Center for Infectious Disease"/>
            <person name="Wu L."/>
            <person name="Ma J."/>
        </authorList>
    </citation>
    <scope>NUCLEOTIDE SEQUENCE [LARGE SCALE GENOMIC DNA]</scope>
    <source>
        <strain evidence="6">KCTC 52231</strain>
    </source>
</reference>
<keyword evidence="6" id="KW-1185">Reference proteome</keyword>
<dbReference type="Proteomes" id="UP001595647">
    <property type="component" value="Unassembled WGS sequence"/>
</dbReference>
<sequence>MLDVRTGFLLWTIQAASLGALLIAVWLHRLKDRHFLLFGLGLISHASGLALVGARGMIPDFLSIQIANAVTLSAFAFFVGALRRFDGKTTPPWAVLPPLLWVAGNLFPFIRDDFSNRVMLYSLSAALGFGLMSVVIARGGTSSLRYRYILSGVWAIHVISNLLLAARTWRQDPQAFQDVGVNGFVVIVGITGFITAIVILAKLLIDRSEERLKELVRTDPLTGVYNRRGLLEVYERLRSVPFRERPLLAVIVFDLDHFKQINDTHGHQSGDAVLVEFARRATGLIPEGGVFGRSGGEEFAAILRVGEPRHAALVGETIRQSLAASPVAAPSAEIEVTTSIGIATMPAGSADLDRLLSGADRALYVAKDRGRNRCAVWTGDKILSVHTDTADLIDDQTDRQVAALRMLAQAASDEHDVLGS</sequence>
<dbReference type="InterPro" id="IPR043128">
    <property type="entry name" value="Rev_trsase/Diguanyl_cyclase"/>
</dbReference>
<feature type="transmembrane region" description="Helical" evidence="3">
    <location>
        <begin position="181"/>
        <end position="205"/>
    </location>
</feature>
<protein>
    <recommendedName>
        <fullName evidence="1">diguanylate cyclase</fullName>
        <ecNumber evidence="1">2.7.7.65</ecNumber>
    </recommendedName>
</protein>
<feature type="transmembrane region" description="Helical" evidence="3">
    <location>
        <begin position="35"/>
        <end position="58"/>
    </location>
</feature>
<comment type="catalytic activity">
    <reaction evidence="2">
        <text>2 GTP = 3',3'-c-di-GMP + 2 diphosphate</text>
        <dbReference type="Rhea" id="RHEA:24898"/>
        <dbReference type="ChEBI" id="CHEBI:33019"/>
        <dbReference type="ChEBI" id="CHEBI:37565"/>
        <dbReference type="ChEBI" id="CHEBI:58805"/>
        <dbReference type="EC" id="2.7.7.65"/>
    </reaction>
</comment>
<gene>
    <name evidence="5" type="ORF">ACFOHV_18575</name>
</gene>
<dbReference type="InterPro" id="IPR050469">
    <property type="entry name" value="Diguanylate_Cyclase"/>
</dbReference>
<dbReference type="InterPro" id="IPR029787">
    <property type="entry name" value="Nucleotide_cyclase"/>
</dbReference>
<dbReference type="SMART" id="SM00267">
    <property type="entry name" value="GGDEF"/>
    <property type="match status" value="1"/>
</dbReference>
<dbReference type="Gene3D" id="3.30.70.270">
    <property type="match status" value="1"/>
</dbReference>